<keyword evidence="2" id="KW-1185">Reference proteome</keyword>
<reference evidence="1 2" key="1">
    <citation type="submission" date="2018-11" db="EMBL/GenBank/DDBJ databases">
        <authorList>
            <consortium name="Pathogen Informatics"/>
        </authorList>
    </citation>
    <scope>NUCLEOTIDE SEQUENCE [LARGE SCALE GENOMIC DNA]</scope>
</reference>
<proteinExistence type="predicted"/>
<dbReference type="EMBL" id="UYYB01096268">
    <property type="protein sequence ID" value="VDM76053.1"/>
    <property type="molecule type" value="Genomic_DNA"/>
</dbReference>
<dbReference type="Proteomes" id="UP000270094">
    <property type="component" value="Unassembled WGS sequence"/>
</dbReference>
<accession>A0A3P7J6A3</accession>
<name>A0A3P7J6A3_STRVU</name>
<organism evidence="1 2">
    <name type="scientific">Strongylus vulgaris</name>
    <name type="common">Blood worm</name>
    <dbReference type="NCBI Taxonomy" id="40348"/>
    <lineage>
        <taxon>Eukaryota</taxon>
        <taxon>Metazoa</taxon>
        <taxon>Ecdysozoa</taxon>
        <taxon>Nematoda</taxon>
        <taxon>Chromadorea</taxon>
        <taxon>Rhabditida</taxon>
        <taxon>Rhabditina</taxon>
        <taxon>Rhabditomorpha</taxon>
        <taxon>Strongyloidea</taxon>
        <taxon>Strongylidae</taxon>
        <taxon>Strongylus</taxon>
    </lineage>
</organism>
<dbReference type="AlphaFoldDB" id="A0A3P7J6A3"/>
<sequence>MKEDTVMTGIAKSCQSRDDGPYAVMEIVAYCGDQMRTSADDEVHFVNMFPGGEMWAGVVPWPAPLVPPVLLYLTELE</sequence>
<evidence type="ECO:0000313" key="1">
    <source>
        <dbReference type="EMBL" id="VDM76053.1"/>
    </source>
</evidence>
<gene>
    <name evidence="1" type="ORF">SVUK_LOCUS11051</name>
</gene>
<evidence type="ECO:0000313" key="2">
    <source>
        <dbReference type="Proteomes" id="UP000270094"/>
    </source>
</evidence>
<protein>
    <submittedName>
        <fullName evidence="1">Uncharacterized protein</fullName>
    </submittedName>
</protein>